<evidence type="ECO:0000313" key="4">
    <source>
        <dbReference type="EMBL" id="TGZ78054.1"/>
    </source>
</evidence>
<gene>
    <name evidence="4" type="ORF">EX30DRAFT_343618</name>
</gene>
<feature type="region of interest" description="Disordered" evidence="1">
    <location>
        <begin position="66"/>
        <end position="86"/>
    </location>
</feature>
<reference evidence="4 5" key="1">
    <citation type="submission" date="2019-04" db="EMBL/GenBank/DDBJ databases">
        <title>Comparative genomics and transcriptomics to analyze fruiting body development in filamentous ascomycetes.</title>
        <authorList>
            <consortium name="DOE Joint Genome Institute"/>
            <person name="Lutkenhaus R."/>
            <person name="Traeger S."/>
            <person name="Breuer J."/>
            <person name="Kuo A."/>
            <person name="Lipzen A."/>
            <person name="Pangilinan J."/>
            <person name="Dilworth D."/>
            <person name="Sandor L."/>
            <person name="Poggeler S."/>
            <person name="Barry K."/>
            <person name="Grigoriev I.V."/>
            <person name="Nowrousian M."/>
        </authorList>
    </citation>
    <scope>NUCLEOTIDE SEQUENCE [LARGE SCALE GENOMIC DNA]</scope>
    <source>
        <strain evidence="4 5">CBS 389.68</strain>
    </source>
</reference>
<organism evidence="4 5">
    <name type="scientific">Ascodesmis nigricans</name>
    <dbReference type="NCBI Taxonomy" id="341454"/>
    <lineage>
        <taxon>Eukaryota</taxon>
        <taxon>Fungi</taxon>
        <taxon>Dikarya</taxon>
        <taxon>Ascomycota</taxon>
        <taxon>Pezizomycotina</taxon>
        <taxon>Pezizomycetes</taxon>
        <taxon>Pezizales</taxon>
        <taxon>Ascodesmidaceae</taxon>
        <taxon>Ascodesmis</taxon>
    </lineage>
</organism>
<evidence type="ECO:0000256" key="2">
    <source>
        <dbReference type="SAM" id="Phobius"/>
    </source>
</evidence>
<keyword evidence="5" id="KW-1185">Reference proteome</keyword>
<feature type="chain" id="PRO_5020244453" evidence="3">
    <location>
        <begin position="24"/>
        <end position="86"/>
    </location>
</feature>
<evidence type="ECO:0000256" key="1">
    <source>
        <dbReference type="SAM" id="MobiDB-lite"/>
    </source>
</evidence>
<dbReference type="InParanoid" id="A0A4V3SHY4"/>
<name>A0A4V3SHY4_9PEZI</name>
<evidence type="ECO:0000256" key="3">
    <source>
        <dbReference type="SAM" id="SignalP"/>
    </source>
</evidence>
<evidence type="ECO:0000313" key="5">
    <source>
        <dbReference type="Proteomes" id="UP000298138"/>
    </source>
</evidence>
<protein>
    <submittedName>
        <fullName evidence="4">Uncharacterized protein</fullName>
    </submittedName>
</protein>
<proteinExistence type="predicted"/>
<dbReference type="EMBL" id="ML220146">
    <property type="protein sequence ID" value="TGZ78054.1"/>
    <property type="molecule type" value="Genomic_DNA"/>
</dbReference>
<accession>A0A4V3SHY4</accession>
<feature type="transmembrane region" description="Helical" evidence="2">
    <location>
        <begin position="39"/>
        <end position="61"/>
    </location>
</feature>
<keyword evidence="2" id="KW-0812">Transmembrane</keyword>
<sequence length="86" mass="9102">MFPNIPILTYLFLLLATLDLAFARRGGGGSGSGKISDAATIGICAGVGGPLLVGAAAFKYYEWRGKRKKREPEKREAQQAAGGWGM</sequence>
<dbReference type="Proteomes" id="UP000298138">
    <property type="component" value="Unassembled WGS sequence"/>
</dbReference>
<feature type="signal peptide" evidence="3">
    <location>
        <begin position="1"/>
        <end position="23"/>
    </location>
</feature>
<dbReference type="AlphaFoldDB" id="A0A4V3SHY4"/>
<keyword evidence="3" id="KW-0732">Signal</keyword>
<keyword evidence="2" id="KW-1133">Transmembrane helix</keyword>
<keyword evidence="2" id="KW-0472">Membrane</keyword>